<organism evidence="2 3">
    <name type="scientific">Fusobacterium necrophorum subsp. funduliforme</name>
    <dbReference type="NCBI Taxonomy" id="143387"/>
    <lineage>
        <taxon>Bacteria</taxon>
        <taxon>Fusobacteriati</taxon>
        <taxon>Fusobacteriota</taxon>
        <taxon>Fusobacteriia</taxon>
        <taxon>Fusobacteriales</taxon>
        <taxon>Fusobacteriaceae</taxon>
        <taxon>Fusobacterium</taxon>
    </lineage>
</organism>
<feature type="domain" description="YARHG" evidence="1">
    <location>
        <begin position="303"/>
        <end position="381"/>
    </location>
</feature>
<evidence type="ECO:0000313" key="3">
    <source>
        <dbReference type="Proteomes" id="UP000075816"/>
    </source>
</evidence>
<dbReference type="eggNOG" id="ENOG502ZAP3">
    <property type="taxonomic scope" value="Bacteria"/>
</dbReference>
<dbReference type="RefSeq" id="WP_062624640.1">
    <property type="nucleotide sequence ID" value="NZ_CAXOUM010000022.1"/>
</dbReference>
<proteinExistence type="predicted"/>
<evidence type="ECO:0000259" key="1">
    <source>
        <dbReference type="SMART" id="SM01324"/>
    </source>
</evidence>
<protein>
    <recommendedName>
        <fullName evidence="1">YARHG domain-containing protein</fullName>
    </recommendedName>
</protein>
<dbReference type="Gene3D" id="2.60.40.3680">
    <property type="match status" value="1"/>
</dbReference>
<dbReference type="InterPro" id="IPR025582">
    <property type="entry name" value="YARHG_dom"/>
</dbReference>
<dbReference type="AlphaFoldDB" id="A0A162IS34"/>
<sequence length="385" mass="45707">MQKIWRGMGIFGLLFLILNFFSYSNDWEFGSRGEHMVPFKNSGMKIKDEKIMMKLEQDKSGELQMKVKVRFVFENEEEGKKIIGFVTPEREDHDAEEENSGKAKRLGITNFLSKVNGKTVSTQQKALQDVLSKGISDKETWEEYQEKKYWKSDVYYLEAPFSKGENVVEHEYYYTGSYGIFEREFAYILTTISKWQDQRVENFELLLDMKNAYVALPYTFWKNHKKIEWELLGEGKSVEVEEGEKQKRVYLRMKNGVIRYRAKNFSPDREFHAVVITDSRGTVGRVFNPKHSKYILHDKLTELLLRMQMEDREFYREDLEKLTENELEILRNYPYAFAGYDFSRKDLKAYFSQFVWYLPLGTKVPIKEEEEVISVVDDILKKGRE</sequence>
<accession>A0A162IS34</accession>
<reference evidence="2 3" key="1">
    <citation type="submission" date="2016-03" db="EMBL/GenBank/DDBJ databases">
        <title>Comparative genomics of human isolates of Fusobacterium necrophorum.</title>
        <authorList>
            <person name="Jensen A."/>
            <person name="Bank S."/>
            <person name="Andersen P.S."/>
            <person name="Kristensen L.H."/>
            <person name="Prag J."/>
        </authorList>
    </citation>
    <scope>NUCLEOTIDE SEQUENCE [LARGE SCALE GENOMIC DNA]</scope>
    <source>
        <strain evidence="2 3">LS_1264</strain>
    </source>
</reference>
<evidence type="ECO:0000313" key="2">
    <source>
        <dbReference type="EMBL" id="KYL04356.1"/>
    </source>
</evidence>
<dbReference type="Pfam" id="PF13308">
    <property type="entry name" value="YARHG"/>
    <property type="match status" value="1"/>
</dbReference>
<name>A0A162IS34_9FUSO</name>
<gene>
    <name evidence="2" type="ORF">A2J07_03300</name>
</gene>
<dbReference type="InterPro" id="IPR038434">
    <property type="entry name" value="YARHG_sf"/>
</dbReference>
<dbReference type="Gene3D" id="1.20.58.1690">
    <property type="match status" value="1"/>
</dbReference>
<dbReference type="Proteomes" id="UP000075816">
    <property type="component" value="Unassembled WGS sequence"/>
</dbReference>
<comment type="caution">
    <text evidence="2">The sequence shown here is derived from an EMBL/GenBank/DDBJ whole genome shotgun (WGS) entry which is preliminary data.</text>
</comment>
<dbReference type="KEGG" id="fnf:BSQ88_01405"/>
<dbReference type="EMBL" id="LVEA01000031">
    <property type="protein sequence ID" value="KYL04356.1"/>
    <property type="molecule type" value="Genomic_DNA"/>
</dbReference>
<dbReference type="SMART" id="SM01324">
    <property type="entry name" value="YARHG"/>
    <property type="match status" value="1"/>
</dbReference>